<sequence length="125" mass="13631">MPVVILHLSDDLEPDGCAALAEDARHALVQSLGIPPEFGKVILYPSSTAWRSVHPSRDPRFVLAEVRLFTGRDAATKARLMASLEAVVRRHTGLSPLNVFVQLVESPKSDWGLRGGRPADQVDLP</sequence>
<proteinExistence type="predicted"/>
<dbReference type="Proteomes" id="UP001366166">
    <property type="component" value="Chromosome"/>
</dbReference>
<protein>
    <recommendedName>
        <fullName evidence="3">4-oxalocrotonate tautomerase</fullName>
    </recommendedName>
</protein>
<evidence type="ECO:0000313" key="1">
    <source>
        <dbReference type="EMBL" id="BEQ14053.1"/>
    </source>
</evidence>
<evidence type="ECO:0000313" key="2">
    <source>
        <dbReference type="Proteomes" id="UP001366166"/>
    </source>
</evidence>
<dbReference type="InterPro" id="IPR037479">
    <property type="entry name" value="Tauto_MSAD"/>
</dbReference>
<name>A0AAU9EWF4_9BACT</name>
<dbReference type="Pfam" id="PF14552">
    <property type="entry name" value="Tautomerase_2"/>
    <property type="match status" value="1"/>
</dbReference>
<keyword evidence="2" id="KW-1185">Reference proteome</keyword>
<evidence type="ECO:0008006" key="3">
    <source>
        <dbReference type="Google" id="ProtNLM"/>
    </source>
</evidence>
<dbReference type="EMBL" id="AP028679">
    <property type="protein sequence ID" value="BEQ14053.1"/>
    <property type="molecule type" value="Genomic_DNA"/>
</dbReference>
<dbReference type="KEGG" id="dmp:FAK_11190"/>
<accession>A0AAU9EWF4</accession>
<organism evidence="1 2">
    <name type="scientific">Desulfoferula mesophila</name>
    <dbReference type="NCBI Taxonomy" id="3058419"/>
    <lineage>
        <taxon>Bacteria</taxon>
        <taxon>Pseudomonadati</taxon>
        <taxon>Thermodesulfobacteriota</taxon>
        <taxon>Desulfarculia</taxon>
        <taxon>Desulfarculales</taxon>
        <taxon>Desulfarculaceae</taxon>
        <taxon>Desulfoferula</taxon>
    </lineage>
</organism>
<reference evidence="2" key="1">
    <citation type="journal article" date="2023" name="Arch. Microbiol.">
        <title>Desulfoferula mesophilus gen. nov. sp. nov., a mesophilic sulfate-reducing bacterium isolated from a brackish lake sediment.</title>
        <authorList>
            <person name="Watanabe T."/>
            <person name="Yabe T."/>
            <person name="Tsuji J.M."/>
            <person name="Fukui M."/>
        </authorList>
    </citation>
    <scope>NUCLEOTIDE SEQUENCE [LARGE SCALE GENOMIC DNA]</scope>
    <source>
        <strain evidence="2">12FAK</strain>
    </source>
</reference>
<dbReference type="RefSeq" id="WP_338605780.1">
    <property type="nucleotide sequence ID" value="NZ_AP028679.1"/>
</dbReference>
<gene>
    <name evidence="1" type="ORF">FAK_11190</name>
</gene>
<dbReference type="Gene3D" id="3.30.429.10">
    <property type="entry name" value="Macrophage Migration Inhibitory Factor"/>
    <property type="match status" value="1"/>
</dbReference>
<dbReference type="AlphaFoldDB" id="A0AAU9EWF4"/>
<dbReference type="InterPro" id="IPR014347">
    <property type="entry name" value="Tautomerase/MIF_sf"/>
</dbReference>
<dbReference type="SUPFAM" id="SSF55331">
    <property type="entry name" value="Tautomerase/MIF"/>
    <property type="match status" value="1"/>
</dbReference>